<feature type="region of interest" description="Disordered" evidence="1">
    <location>
        <begin position="1"/>
        <end position="29"/>
    </location>
</feature>
<gene>
    <name evidence="2" type="ORF">FIBSPDRAFT_872603</name>
</gene>
<keyword evidence="3" id="KW-1185">Reference proteome</keyword>
<dbReference type="EMBL" id="KV417680">
    <property type="protein sequence ID" value="KZP10400.1"/>
    <property type="molecule type" value="Genomic_DNA"/>
</dbReference>
<sequence length="94" mass="10714">MEDGRESQEWQRDLRREAEVKAQKDGTAMESVYAPHNQWVEPLKAKYETILQMHRLDAARLGVGSAGRTRRQSSNTNAVRRSWPGGYGSADRLL</sequence>
<dbReference type="OrthoDB" id="2571149at2759"/>
<organism evidence="2 3">
    <name type="scientific">Athelia psychrophila</name>
    <dbReference type="NCBI Taxonomy" id="1759441"/>
    <lineage>
        <taxon>Eukaryota</taxon>
        <taxon>Fungi</taxon>
        <taxon>Dikarya</taxon>
        <taxon>Basidiomycota</taxon>
        <taxon>Agaricomycotina</taxon>
        <taxon>Agaricomycetes</taxon>
        <taxon>Agaricomycetidae</taxon>
        <taxon>Atheliales</taxon>
        <taxon>Atheliaceae</taxon>
        <taxon>Athelia</taxon>
    </lineage>
</organism>
<dbReference type="AlphaFoldDB" id="A0A165ZAV4"/>
<dbReference type="Proteomes" id="UP000076532">
    <property type="component" value="Unassembled WGS sequence"/>
</dbReference>
<evidence type="ECO:0000256" key="1">
    <source>
        <dbReference type="SAM" id="MobiDB-lite"/>
    </source>
</evidence>
<evidence type="ECO:0000313" key="2">
    <source>
        <dbReference type="EMBL" id="KZP10400.1"/>
    </source>
</evidence>
<name>A0A165ZAV4_9AGAM</name>
<reference evidence="2 3" key="1">
    <citation type="journal article" date="2016" name="Mol. Biol. Evol.">
        <title>Comparative Genomics of Early-Diverging Mushroom-Forming Fungi Provides Insights into the Origins of Lignocellulose Decay Capabilities.</title>
        <authorList>
            <person name="Nagy L.G."/>
            <person name="Riley R."/>
            <person name="Tritt A."/>
            <person name="Adam C."/>
            <person name="Daum C."/>
            <person name="Floudas D."/>
            <person name="Sun H."/>
            <person name="Yadav J.S."/>
            <person name="Pangilinan J."/>
            <person name="Larsson K.H."/>
            <person name="Matsuura K."/>
            <person name="Barry K."/>
            <person name="Labutti K."/>
            <person name="Kuo R."/>
            <person name="Ohm R.A."/>
            <person name="Bhattacharya S.S."/>
            <person name="Shirouzu T."/>
            <person name="Yoshinaga Y."/>
            <person name="Martin F.M."/>
            <person name="Grigoriev I.V."/>
            <person name="Hibbett D.S."/>
        </authorList>
    </citation>
    <scope>NUCLEOTIDE SEQUENCE [LARGE SCALE GENOMIC DNA]</scope>
    <source>
        <strain evidence="2 3">CBS 109695</strain>
    </source>
</reference>
<proteinExistence type="predicted"/>
<protein>
    <submittedName>
        <fullName evidence="2">Uncharacterized protein</fullName>
    </submittedName>
</protein>
<accession>A0A165ZAV4</accession>
<feature type="compositionally biased region" description="Basic and acidic residues" evidence="1">
    <location>
        <begin position="1"/>
        <end position="24"/>
    </location>
</feature>
<feature type="region of interest" description="Disordered" evidence="1">
    <location>
        <begin position="63"/>
        <end position="94"/>
    </location>
</feature>
<evidence type="ECO:0000313" key="3">
    <source>
        <dbReference type="Proteomes" id="UP000076532"/>
    </source>
</evidence>